<dbReference type="GeneID" id="113209112"/>
<dbReference type="KEGG" id="foc:113209112"/>
<evidence type="ECO:0000256" key="4">
    <source>
        <dbReference type="PROSITE-ProRule" id="PRU00175"/>
    </source>
</evidence>
<reference evidence="7 8" key="1">
    <citation type="submission" date="2025-04" db="UniProtKB">
        <authorList>
            <consortium name="RefSeq"/>
        </authorList>
    </citation>
    <scope>IDENTIFICATION</scope>
    <source>
        <tissue evidence="7 8">Whole organism</tissue>
    </source>
</reference>
<dbReference type="PANTHER" id="PTHR47156">
    <property type="entry name" value="PROTEIN CBG20824"/>
    <property type="match status" value="1"/>
</dbReference>
<organism evidence="6 8">
    <name type="scientific">Frankliniella occidentalis</name>
    <name type="common">Western flower thrips</name>
    <name type="synonym">Euthrips occidentalis</name>
    <dbReference type="NCBI Taxonomy" id="133901"/>
    <lineage>
        <taxon>Eukaryota</taxon>
        <taxon>Metazoa</taxon>
        <taxon>Ecdysozoa</taxon>
        <taxon>Arthropoda</taxon>
        <taxon>Hexapoda</taxon>
        <taxon>Insecta</taxon>
        <taxon>Pterygota</taxon>
        <taxon>Neoptera</taxon>
        <taxon>Paraneoptera</taxon>
        <taxon>Thysanoptera</taxon>
        <taxon>Terebrantia</taxon>
        <taxon>Thripoidea</taxon>
        <taxon>Thripidae</taxon>
        <taxon>Frankliniella</taxon>
    </lineage>
</organism>
<dbReference type="AlphaFoldDB" id="A0A6J1SMV5"/>
<keyword evidence="6" id="KW-1185">Reference proteome</keyword>
<accession>A0A6J1SMV5</accession>
<keyword evidence="2 4" id="KW-0863">Zinc-finger</keyword>
<dbReference type="SUPFAM" id="SSF57850">
    <property type="entry name" value="RING/U-box"/>
    <property type="match status" value="1"/>
</dbReference>
<protein>
    <submittedName>
        <fullName evidence="7 8">Uncharacterized protein LOC113209112</fullName>
    </submittedName>
</protein>
<evidence type="ECO:0000313" key="7">
    <source>
        <dbReference type="RefSeq" id="XP_026282256.2"/>
    </source>
</evidence>
<sequence length="414" mass="45514">MICNICTEAFDEGERLPKVVIPCAHSVCLKCLQQLSDKKCPTCRQAFQGPPGKFPNNFALLQLLGDVKLRSDKPRPRGWCFKCGAAAAPQCWAEHDTLAVGAALKRRLEGVLPRAAGQLQGLQDQVQEEQAAQALTLLGGQSWGLTLRGGNHVFSGTLGAIEDPVTQALLLGVAAKAGLTEATSSKGKYEVHWDWDRTDSAKAKDQADNVELVRGVERLINVDFYDNAPLEVLQAVAPTVEHLSVSFATTAALRETCAMPRLKRLQVIDCSSDFCDKDDADSNAVPLPPLPGGQARLQWLEVLSPRRALLELLLPAHRLTLEVLQLDSCHPSDEYKMTCSKLSAVLKLCDLRALRRLVLINMLPDMHYTYEDHLRVKDHCSRQRSVLLRVLPAGAEVLCWLCDGEEGAPLKEVF</sequence>
<dbReference type="PROSITE" id="PS50089">
    <property type="entry name" value="ZF_RING_2"/>
    <property type="match status" value="1"/>
</dbReference>
<dbReference type="RefSeq" id="XP_026282256.2">
    <property type="nucleotide sequence ID" value="XM_026426471.2"/>
</dbReference>
<dbReference type="InterPro" id="IPR013083">
    <property type="entry name" value="Znf_RING/FYVE/PHD"/>
</dbReference>
<dbReference type="RefSeq" id="XP_026282257.2">
    <property type="nucleotide sequence ID" value="XM_026426472.2"/>
</dbReference>
<evidence type="ECO:0000313" key="8">
    <source>
        <dbReference type="RefSeq" id="XP_026282257.2"/>
    </source>
</evidence>
<evidence type="ECO:0000256" key="3">
    <source>
        <dbReference type="ARBA" id="ARBA00022833"/>
    </source>
</evidence>
<dbReference type="GO" id="GO:0008270">
    <property type="term" value="F:zinc ion binding"/>
    <property type="evidence" value="ECO:0007669"/>
    <property type="project" value="UniProtKB-KW"/>
</dbReference>
<dbReference type="SMART" id="SM00184">
    <property type="entry name" value="RING"/>
    <property type="match status" value="1"/>
</dbReference>
<dbReference type="InterPro" id="IPR052667">
    <property type="entry name" value="E3_ubiquitin-ligase_RING"/>
</dbReference>
<feature type="domain" description="RING-type" evidence="5">
    <location>
        <begin position="3"/>
        <end position="44"/>
    </location>
</feature>
<evidence type="ECO:0000256" key="1">
    <source>
        <dbReference type="ARBA" id="ARBA00022723"/>
    </source>
</evidence>
<dbReference type="PROSITE" id="PS00518">
    <property type="entry name" value="ZF_RING_1"/>
    <property type="match status" value="1"/>
</dbReference>
<dbReference type="InterPro" id="IPR017907">
    <property type="entry name" value="Znf_RING_CS"/>
</dbReference>
<gene>
    <name evidence="7 8" type="primary">LOC113209112</name>
</gene>
<keyword evidence="1" id="KW-0479">Metal-binding</keyword>
<dbReference type="OrthoDB" id="1630758at2759"/>
<dbReference type="InterPro" id="IPR001841">
    <property type="entry name" value="Znf_RING"/>
</dbReference>
<evidence type="ECO:0000259" key="5">
    <source>
        <dbReference type="PROSITE" id="PS50089"/>
    </source>
</evidence>
<dbReference type="PANTHER" id="PTHR47156:SF10">
    <property type="entry name" value="E3 UBIQUITIN-PROTEIN LIGASE TRIM-21-RELATED"/>
    <property type="match status" value="1"/>
</dbReference>
<dbReference type="Pfam" id="PF14634">
    <property type="entry name" value="zf-RING_5"/>
    <property type="match status" value="1"/>
</dbReference>
<dbReference type="Proteomes" id="UP000504606">
    <property type="component" value="Unplaced"/>
</dbReference>
<evidence type="ECO:0000256" key="2">
    <source>
        <dbReference type="ARBA" id="ARBA00022771"/>
    </source>
</evidence>
<evidence type="ECO:0000313" key="6">
    <source>
        <dbReference type="Proteomes" id="UP000504606"/>
    </source>
</evidence>
<keyword evidence="3" id="KW-0862">Zinc</keyword>
<proteinExistence type="predicted"/>
<dbReference type="Gene3D" id="3.30.40.10">
    <property type="entry name" value="Zinc/RING finger domain, C3HC4 (zinc finger)"/>
    <property type="match status" value="1"/>
</dbReference>
<name>A0A6J1SMV5_FRAOC</name>